<protein>
    <submittedName>
        <fullName evidence="1">Uncharacterized protein</fullName>
    </submittedName>
</protein>
<evidence type="ECO:0000313" key="1">
    <source>
        <dbReference type="EMBL" id="CRI35040.1"/>
    </source>
</evidence>
<name>A0A0K2YDG0_HELHE</name>
<evidence type="ECO:0000313" key="2">
    <source>
        <dbReference type="Proteomes" id="UP000046090"/>
    </source>
</evidence>
<reference evidence="2" key="1">
    <citation type="submission" date="2014-12" db="EMBL/GenBank/DDBJ databases">
        <authorList>
            <person name="Smet A."/>
        </authorList>
    </citation>
    <scope>NUCLEOTIDE SEQUENCE [LARGE SCALE GENOMIC DNA]</scope>
</reference>
<dbReference type="Proteomes" id="UP000046090">
    <property type="component" value="Unassembled WGS sequence"/>
</dbReference>
<keyword evidence="2" id="KW-1185">Reference proteome</keyword>
<proteinExistence type="predicted"/>
<sequence length="39" mass="4718">MHPNPRVAFRGGRLARFFKPAWNFLVNPFNFLRILLKFQ</sequence>
<dbReference type="AlphaFoldDB" id="A0A0K2YDG0"/>
<organism evidence="1 2">
    <name type="scientific">Helicobacter heilmannii</name>
    <dbReference type="NCBI Taxonomy" id="35817"/>
    <lineage>
        <taxon>Bacteria</taxon>
        <taxon>Pseudomonadati</taxon>
        <taxon>Campylobacterota</taxon>
        <taxon>Epsilonproteobacteria</taxon>
        <taxon>Campylobacterales</taxon>
        <taxon>Helicobacteraceae</taxon>
        <taxon>Helicobacter</taxon>
    </lineage>
</organism>
<dbReference type="EMBL" id="CDMK01000003">
    <property type="protein sequence ID" value="CRI35040.1"/>
    <property type="molecule type" value="Genomic_DNA"/>
</dbReference>
<gene>
    <name evidence="1" type="ORF">HHE01_00380</name>
</gene>
<accession>A0A0K2YDG0</accession>